<keyword evidence="7" id="KW-0539">Nucleus</keyword>
<comment type="similarity">
    <text evidence="2">Belongs to the SNAPC3/SRD2 family.</text>
</comment>
<evidence type="ECO:0000256" key="1">
    <source>
        <dbReference type="ARBA" id="ARBA00004123"/>
    </source>
</evidence>
<comment type="subcellular location">
    <subcellularLocation>
        <location evidence="1">Nucleus</location>
    </subcellularLocation>
</comment>
<name>A0ABM0LV89_SACKO</name>
<keyword evidence="11" id="KW-1185">Reference proteome</keyword>
<sequence>MADSLARSSPVVDVVEEVDFLSTIHVGDFVGLCTSVLEEDDVSLEKKKVSNEDLAMAMGTETETVNELARVCHLDSLYCASEDKLVVPIKMVNITENIPEGGEGLYTLVSRKHMLERRSRIQRKYNPYSWDLEHQHMSNIPDEQSILKQPEAVLSLVTFHPVIKNSRVVINTEILVLGPQYLTELRDKILCVSDLSVAGEFSETPMLAQDNRAKDVFKSSFFFIENVFYNDMRDETCTDLSEPIRDWLNDRGFSGPKYSIKKMEECTFNDIDIKIGKPYVYCHQGDCEHVIVFADLRLLHPDDCHDISQYPLVIRKLHQKRLLCRVCQLFTSKWMTTEDRLAPEDPCFFCDKCFHMLHYDKDGHKLGDFLAHPFVDKGVFS</sequence>
<accession>A0ABM0LV89</accession>
<evidence type="ECO:0000256" key="5">
    <source>
        <dbReference type="ARBA" id="ARBA00023125"/>
    </source>
</evidence>
<dbReference type="Proteomes" id="UP000694865">
    <property type="component" value="Unplaced"/>
</dbReference>
<dbReference type="InterPro" id="IPR022042">
    <property type="entry name" value="snRNA-activating_su3"/>
</dbReference>
<dbReference type="RefSeq" id="XP_006811680.1">
    <property type="nucleotide sequence ID" value="XM_006811617.1"/>
</dbReference>
<dbReference type="GeneID" id="100372257"/>
<evidence type="ECO:0000256" key="9">
    <source>
        <dbReference type="ARBA" id="ARBA00025958"/>
    </source>
</evidence>
<dbReference type="Pfam" id="PF12251">
    <property type="entry name" value="SNAPC3"/>
    <property type="match status" value="1"/>
</dbReference>
<organism evidence="11 12">
    <name type="scientific">Saccoglossus kowalevskii</name>
    <name type="common">Acorn worm</name>
    <dbReference type="NCBI Taxonomy" id="10224"/>
    <lineage>
        <taxon>Eukaryota</taxon>
        <taxon>Metazoa</taxon>
        <taxon>Hemichordata</taxon>
        <taxon>Enteropneusta</taxon>
        <taxon>Harrimaniidae</taxon>
        <taxon>Saccoglossus</taxon>
    </lineage>
</organism>
<keyword evidence="4" id="KW-0805">Transcription regulation</keyword>
<protein>
    <recommendedName>
        <fullName evidence="3">snRNA-activating protein complex subunit 3</fullName>
    </recommendedName>
    <alternativeName>
        <fullName evidence="10">Small nuclear RNA-activating complex polypeptide 3</fullName>
    </alternativeName>
</protein>
<keyword evidence="5" id="KW-0238">DNA-binding</keyword>
<evidence type="ECO:0000256" key="10">
    <source>
        <dbReference type="ARBA" id="ARBA00029606"/>
    </source>
</evidence>
<evidence type="ECO:0000256" key="3">
    <source>
        <dbReference type="ARBA" id="ARBA00013634"/>
    </source>
</evidence>
<evidence type="ECO:0000313" key="12">
    <source>
        <dbReference type="RefSeq" id="XP_006811680.1"/>
    </source>
</evidence>
<evidence type="ECO:0000256" key="2">
    <source>
        <dbReference type="ARBA" id="ARBA00010410"/>
    </source>
</evidence>
<dbReference type="PANTHER" id="PTHR13421:SF16">
    <property type="entry name" value="SNRNA-ACTIVATING PROTEIN COMPLEX SUBUNIT 3"/>
    <property type="match status" value="1"/>
</dbReference>
<dbReference type="PANTHER" id="PTHR13421">
    <property type="entry name" value="SNRNA-ACTIVATING PROTEIN COMPLEX SUBUNIT 3"/>
    <property type="match status" value="1"/>
</dbReference>
<evidence type="ECO:0000256" key="4">
    <source>
        <dbReference type="ARBA" id="ARBA00023015"/>
    </source>
</evidence>
<reference evidence="12" key="1">
    <citation type="submission" date="2025-08" db="UniProtKB">
        <authorList>
            <consortium name="RefSeq"/>
        </authorList>
    </citation>
    <scope>IDENTIFICATION</scope>
    <source>
        <tissue evidence="12">Testes</tissue>
    </source>
</reference>
<evidence type="ECO:0000256" key="8">
    <source>
        <dbReference type="ARBA" id="ARBA00025193"/>
    </source>
</evidence>
<gene>
    <name evidence="12" type="primary">LOC100372257</name>
</gene>
<proteinExistence type="inferred from homology"/>
<evidence type="ECO:0000313" key="11">
    <source>
        <dbReference type="Proteomes" id="UP000694865"/>
    </source>
</evidence>
<keyword evidence="6" id="KW-0804">Transcription</keyword>
<comment type="function">
    <text evidence="8">Part of the SNAPc complex required for the transcription of both RNA polymerase II and III small-nuclear RNA genes. Binds to the proximal sequence element (PSE), a non-TATA-box basal promoter element common to these 2 types of genes. Recruits TBP and BRF2 to the U6 snRNA TATA box.</text>
</comment>
<evidence type="ECO:0000256" key="6">
    <source>
        <dbReference type="ARBA" id="ARBA00023163"/>
    </source>
</evidence>
<evidence type="ECO:0000256" key="7">
    <source>
        <dbReference type="ARBA" id="ARBA00023242"/>
    </source>
</evidence>
<comment type="subunit">
    <text evidence="9">Part of the SNAPc complex composed of 5 subunits: SNAPC1, SNAPC2, SNAPC3, SNAPC4 and SNAPC5. SNAPC3 interacts with SNAPC1.</text>
</comment>